<dbReference type="EMBL" id="CP007030">
    <property type="protein sequence ID" value="AHF02364.1"/>
    <property type="molecule type" value="Genomic_DNA"/>
</dbReference>
<dbReference type="eggNOG" id="ENOG502ZAP2">
    <property type="taxonomic scope" value="Bacteria"/>
</dbReference>
<evidence type="ECO:0000313" key="4">
    <source>
        <dbReference type="EMBL" id="AHF02364.1"/>
    </source>
</evidence>
<dbReference type="KEGG" id="tao:THIAE_08655"/>
<evidence type="ECO:0000256" key="1">
    <source>
        <dbReference type="ARBA" id="ARBA00022729"/>
    </source>
</evidence>
<dbReference type="SUPFAM" id="SSF56925">
    <property type="entry name" value="OMPA-like"/>
    <property type="match status" value="1"/>
</dbReference>
<keyword evidence="5" id="KW-1185">Reference proteome</keyword>
<dbReference type="AlphaFoldDB" id="W0DZF1"/>
<sequence>MKTRFKLKKLTLATLLAVPVTAFAGSPMNVDDAGILDHKSCHVEAWVDNYSKANEIWVAPACNLNGHWELGFALGHANFDDADSFNLYGLNAKTMLTEQDGWAVALSLGVVLADKIEHDQAVYTLLAPISFNLLDDQLDLHLNLGLSRDQTLKKDFALWGIGAEYHFTDSVRGYVEAFGNTESGDHETRGYQFGAAFNVTDKWQLDISYGDSLKDADNETNYVRLGFVYETASWLK</sequence>
<dbReference type="OrthoDB" id="7061356at2"/>
<dbReference type="InterPro" id="IPR027385">
    <property type="entry name" value="Beta-barrel_OMP"/>
</dbReference>
<accession>W0DZF1</accession>
<evidence type="ECO:0000313" key="5">
    <source>
        <dbReference type="Proteomes" id="UP000005380"/>
    </source>
</evidence>
<dbReference type="InterPro" id="IPR011250">
    <property type="entry name" value="OMP/PagP_B-barrel"/>
</dbReference>
<feature type="domain" description="Outer membrane protein beta-barrel" evidence="3">
    <location>
        <begin position="66"/>
        <end position="229"/>
    </location>
</feature>
<dbReference type="InParanoid" id="W0DZF1"/>
<organism evidence="4 5">
    <name type="scientific">Thiomicrospira aerophila AL3</name>
    <dbReference type="NCBI Taxonomy" id="717772"/>
    <lineage>
        <taxon>Bacteria</taxon>
        <taxon>Pseudomonadati</taxon>
        <taxon>Pseudomonadota</taxon>
        <taxon>Gammaproteobacteria</taxon>
        <taxon>Thiotrichales</taxon>
        <taxon>Piscirickettsiaceae</taxon>
        <taxon>Thiomicrospira</taxon>
    </lineage>
</organism>
<feature type="chain" id="PRO_5004788072" description="Outer membrane protein beta-barrel domain-containing protein" evidence="2">
    <location>
        <begin position="25"/>
        <end position="236"/>
    </location>
</feature>
<reference evidence="4 5" key="1">
    <citation type="submission" date="2013-12" db="EMBL/GenBank/DDBJ databases">
        <authorList>
            <consortium name="DOE Joint Genome Institute"/>
            <person name="Kappler U."/>
            <person name="Huntemann M."/>
            <person name="Han J."/>
            <person name="Chen A."/>
            <person name="Kyrpides N."/>
            <person name="Mavromatis K."/>
            <person name="Markowitz V."/>
            <person name="Palaniappan K."/>
            <person name="Ivanova N."/>
            <person name="Schaumberg A."/>
            <person name="Pati A."/>
            <person name="Liolios K."/>
            <person name="Nordberg H.P."/>
            <person name="Cantor M.N."/>
            <person name="Hua S.X."/>
            <person name="Woyke T."/>
        </authorList>
    </citation>
    <scope>NUCLEOTIDE SEQUENCE [LARGE SCALE GENOMIC DNA]</scope>
    <source>
        <strain evidence="5">AL2</strain>
    </source>
</reference>
<gene>
    <name evidence="4" type="ORF">THIAE_08655</name>
</gene>
<dbReference type="Proteomes" id="UP000005380">
    <property type="component" value="Chromosome"/>
</dbReference>
<keyword evidence="1 2" id="KW-0732">Signal</keyword>
<dbReference type="Pfam" id="PF13505">
    <property type="entry name" value="OMP_b-brl"/>
    <property type="match status" value="1"/>
</dbReference>
<dbReference type="STRING" id="717772.THIAE_08655"/>
<protein>
    <recommendedName>
        <fullName evidence="3">Outer membrane protein beta-barrel domain-containing protein</fullName>
    </recommendedName>
</protein>
<dbReference type="HOGENOM" id="CLU_102834_0_0_6"/>
<evidence type="ECO:0000256" key="2">
    <source>
        <dbReference type="SAM" id="SignalP"/>
    </source>
</evidence>
<dbReference type="RefSeq" id="WP_006460954.1">
    <property type="nucleotide sequence ID" value="NZ_CP007030.1"/>
</dbReference>
<feature type="signal peptide" evidence="2">
    <location>
        <begin position="1"/>
        <end position="24"/>
    </location>
</feature>
<name>W0DZF1_9GAMM</name>
<proteinExistence type="predicted"/>
<evidence type="ECO:0000259" key="3">
    <source>
        <dbReference type="Pfam" id="PF13505"/>
    </source>
</evidence>